<comment type="caution">
    <text evidence="1">The sequence shown here is derived from an EMBL/GenBank/DDBJ whole genome shotgun (WGS) entry which is preliminary data.</text>
</comment>
<gene>
    <name evidence="1" type="ORF">V6N12_067721</name>
</gene>
<evidence type="ECO:0000313" key="2">
    <source>
        <dbReference type="Proteomes" id="UP001472677"/>
    </source>
</evidence>
<name>A0ABR2FNJ7_9ROSI</name>
<sequence>MIEFSDFIVLGGFVGVSFIGNRFTWFDPSNWYSRLDRLLVWGIKQLNFSREISDHSPLLLVFSEVVLKFNVDGSGEAKSGLLNCGGVQCDWNSKILALFSGPFRILGSCEAELHVVHQVLTLMVVSC</sequence>
<dbReference type="EMBL" id="JBBPBM010000005">
    <property type="protein sequence ID" value="KAK8583447.1"/>
    <property type="molecule type" value="Genomic_DNA"/>
</dbReference>
<accession>A0ABR2FNJ7</accession>
<keyword evidence="2" id="KW-1185">Reference proteome</keyword>
<protein>
    <submittedName>
        <fullName evidence="1">Uncharacterized protein</fullName>
    </submittedName>
</protein>
<dbReference type="Proteomes" id="UP001472677">
    <property type="component" value="Unassembled WGS sequence"/>
</dbReference>
<organism evidence="1 2">
    <name type="scientific">Hibiscus sabdariffa</name>
    <name type="common">roselle</name>
    <dbReference type="NCBI Taxonomy" id="183260"/>
    <lineage>
        <taxon>Eukaryota</taxon>
        <taxon>Viridiplantae</taxon>
        <taxon>Streptophyta</taxon>
        <taxon>Embryophyta</taxon>
        <taxon>Tracheophyta</taxon>
        <taxon>Spermatophyta</taxon>
        <taxon>Magnoliopsida</taxon>
        <taxon>eudicotyledons</taxon>
        <taxon>Gunneridae</taxon>
        <taxon>Pentapetalae</taxon>
        <taxon>rosids</taxon>
        <taxon>malvids</taxon>
        <taxon>Malvales</taxon>
        <taxon>Malvaceae</taxon>
        <taxon>Malvoideae</taxon>
        <taxon>Hibiscus</taxon>
    </lineage>
</organism>
<proteinExistence type="predicted"/>
<evidence type="ECO:0000313" key="1">
    <source>
        <dbReference type="EMBL" id="KAK8583447.1"/>
    </source>
</evidence>
<reference evidence="1 2" key="1">
    <citation type="journal article" date="2024" name="G3 (Bethesda)">
        <title>Genome assembly of Hibiscus sabdariffa L. provides insights into metabolisms of medicinal natural products.</title>
        <authorList>
            <person name="Kim T."/>
        </authorList>
    </citation>
    <scope>NUCLEOTIDE SEQUENCE [LARGE SCALE GENOMIC DNA]</scope>
    <source>
        <strain evidence="1">TK-2024</strain>
        <tissue evidence="1">Old leaves</tissue>
    </source>
</reference>